<dbReference type="PIRSF" id="PIRSF006092">
    <property type="entry name" value="GreA_GreB"/>
    <property type="match status" value="1"/>
</dbReference>
<organism evidence="3 4">
    <name type="scientific">Pseudonocardia acidicola</name>
    <dbReference type="NCBI Taxonomy" id="2724939"/>
    <lineage>
        <taxon>Bacteria</taxon>
        <taxon>Bacillati</taxon>
        <taxon>Actinomycetota</taxon>
        <taxon>Actinomycetes</taxon>
        <taxon>Pseudonocardiales</taxon>
        <taxon>Pseudonocardiaceae</taxon>
        <taxon>Pseudonocardia</taxon>
    </lineage>
</organism>
<evidence type="ECO:0000313" key="4">
    <source>
        <dbReference type="Proteomes" id="UP000820669"/>
    </source>
</evidence>
<gene>
    <name evidence="3" type="ORF">HF526_05450</name>
</gene>
<dbReference type="InterPro" id="IPR036953">
    <property type="entry name" value="GreA/GreB_C_sf"/>
</dbReference>
<dbReference type="SUPFAM" id="SSF54534">
    <property type="entry name" value="FKBP-like"/>
    <property type="match status" value="1"/>
</dbReference>
<evidence type="ECO:0000259" key="2">
    <source>
        <dbReference type="Pfam" id="PF01272"/>
    </source>
</evidence>
<keyword evidence="3" id="KW-0808">Transferase</keyword>
<feature type="region of interest" description="Disordered" evidence="1">
    <location>
        <begin position="28"/>
        <end position="47"/>
    </location>
</feature>
<dbReference type="RefSeq" id="WP_169380140.1">
    <property type="nucleotide sequence ID" value="NZ_JAAXLA010000006.1"/>
</dbReference>
<comment type="caution">
    <text evidence="3">The sequence shown here is derived from an EMBL/GenBank/DDBJ whole genome shotgun (WGS) entry which is preliminary data.</text>
</comment>
<protein>
    <submittedName>
        <fullName evidence="3">Nucleoside diphosphate kinase regulator</fullName>
    </submittedName>
</protein>
<sequence>MAETTTGHDERHALLDELALLRTRRRELEEDFEVDDEPKDFGEQGEMTERRDDLDWIDRRINDILHLLYTAPGSRDETRPDRVGIGSVVTLRYEDGTTETVQVIAVPDEDVPEVTPDSPLGRALLGAEQGEEISWQAPEGRLRARIATIRRPA</sequence>
<accession>A0ABX1S9C7</accession>
<feature type="compositionally biased region" description="Acidic residues" evidence="1">
    <location>
        <begin position="29"/>
        <end position="38"/>
    </location>
</feature>
<dbReference type="Proteomes" id="UP000820669">
    <property type="component" value="Unassembled WGS sequence"/>
</dbReference>
<evidence type="ECO:0000256" key="1">
    <source>
        <dbReference type="SAM" id="MobiDB-lite"/>
    </source>
</evidence>
<dbReference type="PANTHER" id="PTHR30437:SF4">
    <property type="entry name" value="TRANSCRIPTION ELONGATION FACTOR GREA"/>
    <property type="match status" value="1"/>
</dbReference>
<proteinExistence type="predicted"/>
<dbReference type="Gene3D" id="3.10.50.30">
    <property type="entry name" value="Transcription elongation factor, GreA/GreB, C-terminal domain"/>
    <property type="match status" value="1"/>
</dbReference>
<keyword evidence="3" id="KW-0418">Kinase</keyword>
<evidence type="ECO:0000313" key="3">
    <source>
        <dbReference type="EMBL" id="NMH96763.1"/>
    </source>
</evidence>
<dbReference type="Pfam" id="PF01272">
    <property type="entry name" value="GreA_GreB"/>
    <property type="match status" value="1"/>
</dbReference>
<dbReference type="GO" id="GO:0016301">
    <property type="term" value="F:kinase activity"/>
    <property type="evidence" value="ECO:0007669"/>
    <property type="project" value="UniProtKB-KW"/>
</dbReference>
<dbReference type="EMBL" id="JAAXLA010000006">
    <property type="protein sequence ID" value="NMH96763.1"/>
    <property type="molecule type" value="Genomic_DNA"/>
</dbReference>
<name>A0ABX1S9C7_9PSEU</name>
<keyword evidence="4" id="KW-1185">Reference proteome</keyword>
<reference evidence="3 4" key="1">
    <citation type="submission" date="2020-04" db="EMBL/GenBank/DDBJ databases">
        <authorList>
            <person name="Klaysubun C."/>
            <person name="Duangmal K."/>
            <person name="Lipun K."/>
        </authorList>
    </citation>
    <scope>NUCLEOTIDE SEQUENCE [LARGE SCALE GENOMIC DNA]</scope>
    <source>
        <strain evidence="3 4">K10HN5</strain>
    </source>
</reference>
<dbReference type="PANTHER" id="PTHR30437">
    <property type="entry name" value="TRANSCRIPTION ELONGATION FACTOR GREA"/>
    <property type="match status" value="1"/>
</dbReference>
<dbReference type="InterPro" id="IPR001437">
    <property type="entry name" value="Tscrpt_elong_fac_GreA/B_C"/>
</dbReference>
<dbReference type="InterPro" id="IPR023459">
    <property type="entry name" value="Tscrpt_elong_fac_GreA/B_fam"/>
</dbReference>
<feature type="domain" description="Transcription elongation factor GreA/GreB C-terminal" evidence="2">
    <location>
        <begin position="80"/>
        <end position="150"/>
    </location>
</feature>